<dbReference type="EMBL" id="CP044463">
    <property type="protein sequence ID" value="QIC68521.1"/>
    <property type="molecule type" value="Genomic_DNA"/>
</dbReference>
<organism evidence="2 3">
    <name type="scientific">Acinetobacter schindleri</name>
    <dbReference type="NCBI Taxonomy" id="108981"/>
    <lineage>
        <taxon>Bacteria</taxon>
        <taxon>Pseudomonadati</taxon>
        <taxon>Pseudomonadota</taxon>
        <taxon>Gammaproteobacteria</taxon>
        <taxon>Moraxellales</taxon>
        <taxon>Moraxellaceae</taxon>
        <taxon>Acinetobacter</taxon>
    </lineage>
</organism>
<protein>
    <recommendedName>
        <fullName evidence="4">Lipoprotein</fullName>
    </recommendedName>
</protein>
<evidence type="ECO:0000256" key="1">
    <source>
        <dbReference type="SAM" id="SignalP"/>
    </source>
</evidence>
<evidence type="ECO:0008006" key="4">
    <source>
        <dbReference type="Google" id="ProtNLM"/>
    </source>
</evidence>
<evidence type="ECO:0000313" key="2">
    <source>
        <dbReference type="EMBL" id="QIC68521.1"/>
    </source>
</evidence>
<reference evidence="2 3" key="1">
    <citation type="submission" date="2019-09" db="EMBL/GenBank/DDBJ databases">
        <title>Non-baumannii Acinetobacter spp. carrying blaNDM-1 isolated in China.</title>
        <authorList>
            <person name="Cui C."/>
            <person name="Chen C."/>
            <person name="Sun J."/>
            <person name="Liu Y."/>
        </authorList>
    </citation>
    <scope>NUCLEOTIDE SEQUENCE [LARGE SCALE GENOMIC DNA]</scope>
    <source>
        <strain evidence="2 3">HZE23-1</strain>
    </source>
</reference>
<evidence type="ECO:0000313" key="3">
    <source>
        <dbReference type="Proteomes" id="UP000503505"/>
    </source>
</evidence>
<sequence>MKKTIIALAFASTALLSGCATTPSKPLTFDQLGQYSTTPLNAQTYRISFKARPNMSFGTAEEITLVKAAQTTVQNGFQFFRVLDDPSNRTQRPPREAIVYPTPMPYPYGYYRRHPFYWPDPFYDMPYRVTVEPAQIAYTIECFKQAQAPKDAFDARLILQSLGAKYGLSPTGEILQPQPVTMTK</sequence>
<accession>A0AAE6WYL0</accession>
<feature type="chain" id="PRO_5042140612" description="Lipoprotein" evidence="1">
    <location>
        <begin position="23"/>
        <end position="184"/>
    </location>
</feature>
<dbReference type="Proteomes" id="UP000503505">
    <property type="component" value="Chromosome"/>
</dbReference>
<proteinExistence type="predicted"/>
<gene>
    <name evidence="2" type="ORF">FSC10_14635</name>
</gene>
<feature type="signal peptide" evidence="1">
    <location>
        <begin position="1"/>
        <end position="22"/>
    </location>
</feature>
<name>A0AAE6WYL0_9GAMM</name>
<dbReference type="NCBIfam" id="NF047637">
    <property type="entry name" value="lipo_CC0125"/>
    <property type="match status" value="1"/>
</dbReference>
<keyword evidence="1" id="KW-0732">Signal</keyword>
<dbReference type="PROSITE" id="PS51257">
    <property type="entry name" value="PROKAR_LIPOPROTEIN"/>
    <property type="match status" value="1"/>
</dbReference>
<dbReference type="AlphaFoldDB" id="A0AAE6WYL0"/>
<dbReference type="RefSeq" id="WP_163172544.1">
    <property type="nucleotide sequence ID" value="NZ_CP044463.1"/>
</dbReference>